<dbReference type="PANTHER" id="PTHR44846">
    <property type="entry name" value="MANNOSYL-D-GLYCERATE TRANSPORT/METABOLISM SYSTEM REPRESSOR MNGR-RELATED"/>
    <property type="match status" value="1"/>
</dbReference>
<reference evidence="5 6" key="2">
    <citation type="submission" date="2019-08" db="EMBL/GenBank/DDBJ databases">
        <title>Jejuicoccus antrihumi gen. nov., sp. nov., a new member of the family Dermacoccaceae isolated from a cave.</title>
        <authorList>
            <person name="Schumann P."/>
            <person name="Kim I.S."/>
        </authorList>
    </citation>
    <scope>NUCLEOTIDE SEQUENCE [LARGE SCALE GENOMIC DNA]</scope>
    <source>
        <strain evidence="5 6">C5-26</strain>
    </source>
</reference>
<dbReference type="PRINTS" id="PR00035">
    <property type="entry name" value="HTHGNTR"/>
</dbReference>
<dbReference type="SMART" id="SM00866">
    <property type="entry name" value="UTRA"/>
    <property type="match status" value="1"/>
</dbReference>
<dbReference type="InterPro" id="IPR000524">
    <property type="entry name" value="Tscrpt_reg_HTH_GntR"/>
</dbReference>
<protein>
    <submittedName>
        <fullName evidence="5">GntR family transcriptional regulator</fullName>
    </submittedName>
</protein>
<proteinExistence type="predicted"/>
<evidence type="ECO:0000313" key="6">
    <source>
        <dbReference type="Proteomes" id="UP000320244"/>
    </source>
</evidence>
<dbReference type="EMBL" id="VCQV01000011">
    <property type="protein sequence ID" value="TWP36484.1"/>
    <property type="molecule type" value="Genomic_DNA"/>
</dbReference>
<dbReference type="SUPFAM" id="SSF46785">
    <property type="entry name" value="Winged helix' DNA-binding domain"/>
    <property type="match status" value="1"/>
</dbReference>
<comment type="caution">
    <text evidence="5">The sequence shown here is derived from an EMBL/GenBank/DDBJ whole genome shotgun (WGS) entry which is preliminary data.</text>
</comment>
<dbReference type="OrthoDB" id="7363114at2"/>
<dbReference type="CDD" id="cd07377">
    <property type="entry name" value="WHTH_GntR"/>
    <property type="match status" value="1"/>
</dbReference>
<dbReference type="PANTHER" id="PTHR44846:SF1">
    <property type="entry name" value="MANNOSYL-D-GLYCERATE TRANSPORT_METABOLISM SYSTEM REPRESSOR MNGR-RELATED"/>
    <property type="match status" value="1"/>
</dbReference>
<evidence type="ECO:0000256" key="1">
    <source>
        <dbReference type="ARBA" id="ARBA00023015"/>
    </source>
</evidence>
<dbReference type="Pfam" id="PF00392">
    <property type="entry name" value="GntR"/>
    <property type="match status" value="1"/>
</dbReference>
<keyword evidence="6" id="KW-1185">Reference proteome</keyword>
<dbReference type="GO" id="GO:0003677">
    <property type="term" value="F:DNA binding"/>
    <property type="evidence" value="ECO:0007669"/>
    <property type="project" value="UniProtKB-KW"/>
</dbReference>
<evidence type="ECO:0000256" key="2">
    <source>
        <dbReference type="ARBA" id="ARBA00023125"/>
    </source>
</evidence>
<gene>
    <name evidence="5" type="ORF">FGL98_09710</name>
</gene>
<dbReference type="Proteomes" id="UP000320244">
    <property type="component" value="Unassembled WGS sequence"/>
</dbReference>
<dbReference type="InterPro" id="IPR011663">
    <property type="entry name" value="UTRA"/>
</dbReference>
<dbReference type="Gene3D" id="1.10.10.10">
    <property type="entry name" value="Winged helix-like DNA-binding domain superfamily/Winged helix DNA-binding domain"/>
    <property type="match status" value="1"/>
</dbReference>
<name>A0A563E3L6_9MICO</name>
<dbReference type="InterPro" id="IPR036388">
    <property type="entry name" value="WH-like_DNA-bd_sf"/>
</dbReference>
<feature type="domain" description="HTH gntR-type" evidence="4">
    <location>
        <begin position="13"/>
        <end position="79"/>
    </location>
</feature>
<evidence type="ECO:0000259" key="4">
    <source>
        <dbReference type="PROSITE" id="PS50949"/>
    </source>
</evidence>
<dbReference type="GO" id="GO:0003700">
    <property type="term" value="F:DNA-binding transcription factor activity"/>
    <property type="evidence" value="ECO:0007669"/>
    <property type="project" value="InterPro"/>
</dbReference>
<dbReference type="PROSITE" id="PS50949">
    <property type="entry name" value="HTH_GNTR"/>
    <property type="match status" value="1"/>
</dbReference>
<dbReference type="AlphaFoldDB" id="A0A563E3L6"/>
<dbReference type="Pfam" id="PF07702">
    <property type="entry name" value="UTRA"/>
    <property type="match status" value="1"/>
</dbReference>
<reference evidence="5 6" key="1">
    <citation type="submission" date="2019-05" db="EMBL/GenBank/DDBJ databases">
        <authorList>
            <person name="Lee S.D."/>
        </authorList>
    </citation>
    <scope>NUCLEOTIDE SEQUENCE [LARGE SCALE GENOMIC DNA]</scope>
    <source>
        <strain evidence="5 6">C5-26</strain>
    </source>
</reference>
<evidence type="ECO:0000313" key="5">
    <source>
        <dbReference type="EMBL" id="TWP36484.1"/>
    </source>
</evidence>
<sequence>MKVASTAREPAREPKHYAVRRHLLELIESMEPGSAVPTERSLAADLRTSRTTVRQALVDLVAEGRLTRRQGSGTYVAESKITWPLHLASFTEQAAANGLTASSELLGTARVRADSQTAERLQINRGDPVYRIDRLRLADHLPTAVETSVLSAERFPGLTRRMRTAGSLHALLTMEYGVDLRRGEESIEIAPASPREATLLRIDASAAMLVVRRHSFDAHGAPVEWGTSSFRGDRICLIANLGIPPVRRKMTSGK</sequence>
<dbReference type="InterPro" id="IPR036390">
    <property type="entry name" value="WH_DNA-bd_sf"/>
</dbReference>
<evidence type="ECO:0000256" key="3">
    <source>
        <dbReference type="ARBA" id="ARBA00023163"/>
    </source>
</evidence>
<keyword evidence="2" id="KW-0238">DNA-binding</keyword>
<dbReference type="Gene3D" id="3.40.1410.10">
    <property type="entry name" value="Chorismate lyase-like"/>
    <property type="match status" value="1"/>
</dbReference>
<keyword evidence="3" id="KW-0804">Transcription</keyword>
<keyword evidence="1" id="KW-0805">Transcription regulation</keyword>
<dbReference type="InterPro" id="IPR028978">
    <property type="entry name" value="Chorismate_lyase_/UTRA_dom_sf"/>
</dbReference>
<dbReference type="GO" id="GO:0045892">
    <property type="term" value="P:negative regulation of DNA-templated transcription"/>
    <property type="evidence" value="ECO:0007669"/>
    <property type="project" value="TreeGrafter"/>
</dbReference>
<organism evidence="5 6">
    <name type="scientific">Leekyejoonella antrihumi</name>
    <dbReference type="NCBI Taxonomy" id="1660198"/>
    <lineage>
        <taxon>Bacteria</taxon>
        <taxon>Bacillati</taxon>
        <taxon>Actinomycetota</taxon>
        <taxon>Actinomycetes</taxon>
        <taxon>Micrococcales</taxon>
        <taxon>Dermacoccaceae</taxon>
        <taxon>Leekyejoonella</taxon>
    </lineage>
</organism>
<accession>A0A563E3L6</accession>
<dbReference type="SMART" id="SM00345">
    <property type="entry name" value="HTH_GNTR"/>
    <property type="match status" value="1"/>
</dbReference>
<dbReference type="InterPro" id="IPR050679">
    <property type="entry name" value="Bact_HTH_transcr_reg"/>
</dbReference>
<dbReference type="SUPFAM" id="SSF64288">
    <property type="entry name" value="Chorismate lyase-like"/>
    <property type="match status" value="1"/>
</dbReference>